<feature type="transmembrane region" description="Helical" evidence="4">
    <location>
        <begin position="289"/>
        <end position="314"/>
    </location>
</feature>
<dbReference type="InterPro" id="IPR039261">
    <property type="entry name" value="FNR_nucleotide-bd"/>
</dbReference>
<dbReference type="InterPro" id="IPR001709">
    <property type="entry name" value="Flavoprot_Pyr_Nucl_cyt_Rdtase"/>
</dbReference>
<dbReference type="SUPFAM" id="SSF52218">
    <property type="entry name" value="Flavoproteins"/>
    <property type="match status" value="1"/>
</dbReference>
<dbReference type="Pfam" id="PF03929">
    <property type="entry name" value="PepSY_TM"/>
    <property type="match status" value="1"/>
</dbReference>
<dbReference type="EC" id="1.6.2.4" evidence="3"/>
<dbReference type="InterPro" id="IPR029039">
    <property type="entry name" value="Flavoprotein-like_sf"/>
</dbReference>
<name>A0A5S9NJQ6_9HYPH</name>
<proteinExistence type="predicted"/>
<dbReference type="GO" id="GO:0010181">
    <property type="term" value="F:FMN binding"/>
    <property type="evidence" value="ECO:0007669"/>
    <property type="project" value="InterPro"/>
</dbReference>
<feature type="transmembrane region" description="Helical" evidence="4">
    <location>
        <begin position="122"/>
        <end position="143"/>
    </location>
</feature>
<dbReference type="Gene3D" id="2.40.30.10">
    <property type="entry name" value="Translation factors"/>
    <property type="match status" value="1"/>
</dbReference>
<dbReference type="GO" id="GO:0005829">
    <property type="term" value="C:cytosol"/>
    <property type="evidence" value="ECO:0007669"/>
    <property type="project" value="TreeGrafter"/>
</dbReference>
<gene>
    <name evidence="7" type="ORF">STARVERO_01157</name>
</gene>
<dbReference type="RefSeq" id="WP_159598217.1">
    <property type="nucleotide sequence ID" value="NZ_CACSAS010000001.1"/>
</dbReference>
<dbReference type="InterPro" id="IPR008254">
    <property type="entry name" value="Flavodoxin/NO_synth"/>
</dbReference>
<dbReference type="EMBL" id="CACSAS010000001">
    <property type="protein sequence ID" value="CAA0090374.1"/>
    <property type="molecule type" value="Genomic_DNA"/>
</dbReference>
<dbReference type="AlphaFoldDB" id="A0A5S9NJQ6"/>
<keyword evidence="4" id="KW-1133">Transmembrane helix</keyword>
<dbReference type="SUPFAM" id="SSF52343">
    <property type="entry name" value="Ferredoxin reductase-like, C-terminal NADP-linked domain"/>
    <property type="match status" value="1"/>
</dbReference>
<dbReference type="Pfam" id="PF00175">
    <property type="entry name" value="NAD_binding_1"/>
    <property type="match status" value="1"/>
</dbReference>
<reference evidence="7 8" key="1">
    <citation type="submission" date="2019-12" db="EMBL/GenBank/DDBJ databases">
        <authorList>
            <person name="Reyes-Prieto M."/>
        </authorList>
    </citation>
    <scope>NUCLEOTIDE SEQUENCE [LARGE SCALE GENOMIC DNA]</scope>
    <source>
        <strain evidence="7">HF14-78462</strain>
    </source>
</reference>
<dbReference type="SUPFAM" id="SSF63380">
    <property type="entry name" value="Riboflavin synthase domain-like"/>
    <property type="match status" value="1"/>
</dbReference>
<dbReference type="InterPro" id="IPR017927">
    <property type="entry name" value="FAD-bd_FR_type"/>
</dbReference>
<organism evidence="7 8">
    <name type="scientific">Starkeya nomas</name>
    <dbReference type="NCBI Taxonomy" id="2666134"/>
    <lineage>
        <taxon>Bacteria</taxon>
        <taxon>Pseudomonadati</taxon>
        <taxon>Pseudomonadota</taxon>
        <taxon>Alphaproteobacteria</taxon>
        <taxon>Hyphomicrobiales</taxon>
        <taxon>Xanthobacteraceae</taxon>
        <taxon>Starkeya</taxon>
    </lineage>
</organism>
<keyword evidence="2" id="KW-0288">FMN</keyword>
<feature type="transmembrane region" description="Helical" evidence="4">
    <location>
        <begin position="164"/>
        <end position="186"/>
    </location>
</feature>
<dbReference type="Gene3D" id="3.40.50.80">
    <property type="entry name" value="Nucleotide-binding domain of ferredoxin-NADP reductase (FNR) module"/>
    <property type="match status" value="1"/>
</dbReference>
<dbReference type="GO" id="GO:0004783">
    <property type="term" value="F:sulfite reductase (NADPH) activity"/>
    <property type="evidence" value="ECO:0007669"/>
    <property type="project" value="TreeGrafter"/>
</dbReference>
<dbReference type="InterPro" id="IPR001433">
    <property type="entry name" value="OxRdtase_FAD/NAD-bd"/>
</dbReference>
<evidence type="ECO:0000259" key="6">
    <source>
        <dbReference type="PROSITE" id="PS51384"/>
    </source>
</evidence>
<evidence type="ECO:0000256" key="1">
    <source>
        <dbReference type="ARBA" id="ARBA00022630"/>
    </source>
</evidence>
<keyword evidence="4" id="KW-0472">Membrane</keyword>
<dbReference type="GO" id="GO:0050660">
    <property type="term" value="F:flavin adenine dinucleotide binding"/>
    <property type="evidence" value="ECO:0007669"/>
    <property type="project" value="TreeGrafter"/>
</dbReference>
<dbReference type="CDD" id="cd06201">
    <property type="entry name" value="SiR_like2"/>
    <property type="match status" value="1"/>
</dbReference>
<feature type="domain" description="FAD-binding FR-type" evidence="6">
    <location>
        <begin position="485"/>
        <end position="598"/>
    </location>
</feature>
<dbReference type="PRINTS" id="PR00371">
    <property type="entry name" value="FPNCR"/>
</dbReference>
<dbReference type="PROSITE" id="PS50902">
    <property type="entry name" value="FLAVODOXIN_LIKE"/>
    <property type="match status" value="1"/>
</dbReference>
<dbReference type="InterPro" id="IPR005625">
    <property type="entry name" value="PepSY-ass_TM"/>
</dbReference>
<keyword evidence="8" id="KW-1185">Reference proteome</keyword>
<keyword evidence="1" id="KW-0285">Flavoprotein</keyword>
<dbReference type="PANTHER" id="PTHR19384:SF17">
    <property type="entry name" value="NADPH--CYTOCHROME P450 REDUCTASE"/>
    <property type="match status" value="1"/>
</dbReference>
<evidence type="ECO:0000313" key="7">
    <source>
        <dbReference type="EMBL" id="CAA0090374.1"/>
    </source>
</evidence>
<feature type="domain" description="Flavodoxin-like" evidence="5">
    <location>
        <begin position="333"/>
        <end position="469"/>
    </location>
</feature>
<dbReference type="PANTHER" id="PTHR19384">
    <property type="entry name" value="NITRIC OXIDE SYNTHASE-RELATED"/>
    <property type="match status" value="1"/>
</dbReference>
<sequence>MLRALHRWPGLLALALVTLLAVSGAALSVFPAAERIAAPQAEEAMSVADLAARIRSAHPGVEQIRRAPSGRITAYWFDGGTPGSAVIDPATGASVASADPNPFQRWLTNLHRSLFLDDAGRIVMAAGAGAMLVLAISGFALVARRAGGWRRWLAPLRGPLAGRVHVELARAAVLGLLLTSATALWMTASTFGFLPDEGAPPEPPSAVSGATGAPLASMPLLAATPVASLRELSFPYPDDATDVFTLKTDDGAGYIDQGTGATLGWSGLSGWERVSETVYMLHTGQGAPLLGLLLGLTALAVPAMGVTGLSIWLAGRTRRPGIRGNAAPGRAETIILVGSEGGSSWGFAATLHAALTRAGQHVHAAPMSAFDPARFSGARRYLVLAATYGDGDAPASAKGFLDRLDRLSAVPAAPVAVLGFGDRSFPAFCAYARSVAAAAEAKGWRLLLPFETVDRQSPQEFARWGRALGEALGIALELDHQPVRPATSTLTLISRRDYGHDVQAPTAILRFALPRLSLWQRLTGQGFARFEAGDLIGIVPEGSPMPRLYSLASGRRDGFVEIVVRRHVGGLCSSALTTLEPGGTVAAFIRRNPGFHAARDRTPLILIGAGTGIGPLAGFIRANASRRPIHLFFGMRHPDSDFLYREELEGWAAGGRLRHLSTAVSRGARPRHVQDALVAEQLEVTRAIREGAHVMVCGGRQMAAGVAEAMTRMLEPLGLSHQLLKAEGRYVEDVY</sequence>
<dbReference type="InterPro" id="IPR017938">
    <property type="entry name" value="Riboflavin_synthase-like_b-brl"/>
</dbReference>
<evidence type="ECO:0000259" key="5">
    <source>
        <dbReference type="PROSITE" id="PS50902"/>
    </source>
</evidence>
<dbReference type="Proteomes" id="UP000433050">
    <property type="component" value="Unassembled WGS sequence"/>
</dbReference>
<keyword evidence="4" id="KW-0812">Transmembrane</keyword>
<evidence type="ECO:0000256" key="3">
    <source>
        <dbReference type="ARBA" id="ARBA00023797"/>
    </source>
</evidence>
<dbReference type="Pfam" id="PF00258">
    <property type="entry name" value="Flavodoxin_1"/>
    <property type="match status" value="1"/>
</dbReference>
<accession>A0A5S9NJQ6</accession>
<dbReference type="Gene3D" id="3.40.50.360">
    <property type="match status" value="1"/>
</dbReference>
<dbReference type="PROSITE" id="PS51384">
    <property type="entry name" value="FAD_FR"/>
    <property type="match status" value="1"/>
</dbReference>
<evidence type="ECO:0000256" key="2">
    <source>
        <dbReference type="ARBA" id="ARBA00022643"/>
    </source>
</evidence>
<protein>
    <recommendedName>
        <fullName evidence="3">NADPH--hemoprotein reductase</fullName>
        <ecNumber evidence="3">1.6.2.4</ecNumber>
    </recommendedName>
</protein>
<evidence type="ECO:0000256" key="4">
    <source>
        <dbReference type="SAM" id="Phobius"/>
    </source>
</evidence>
<evidence type="ECO:0000313" key="8">
    <source>
        <dbReference type="Proteomes" id="UP000433050"/>
    </source>
</evidence>